<keyword evidence="1" id="KW-0812">Transmembrane</keyword>
<keyword evidence="1" id="KW-0472">Membrane</keyword>
<keyword evidence="2" id="KW-0496">Mitochondrion</keyword>
<reference evidence="2" key="1">
    <citation type="journal article" date="2010" name="Gene">
        <title>Scottish Mytilus trossulus mussels retain ancestral mitochondrial DNA: complete sequences of male and female mtDNA genomes.</title>
        <authorList>
            <person name="Zbawicka M."/>
            <person name="Burzynski A."/>
            <person name="Skibinski D."/>
            <person name="Wenne R."/>
        </authorList>
    </citation>
    <scope>NUCLEOTIDE SEQUENCE</scope>
    <source>
        <strain evidence="2">149LE</strain>
    </source>
</reference>
<geneLocation type="mitochondrion" evidence="2"/>
<protein>
    <submittedName>
        <fullName evidence="2">ATP synthase F0 subunit 8</fullName>
    </submittedName>
</protein>
<sequence length="121" mass="14698">MAFMRNEFWWEAIVTGLLLLLEVYCVYLWFSRRECFRASREISQGPLECDKEFEKYYLMKSYSKDNIEILKIKFSVMMYDKSSPKYSSNFVVKKDYIEDSWVAKIYESLMNISDILPWKKM</sequence>
<proteinExistence type="predicted"/>
<accession>A0A6C0T836</accession>
<dbReference type="EMBL" id="GU936626">
    <property type="protein sequence ID" value="QIA98618.1"/>
    <property type="molecule type" value="Genomic_DNA"/>
</dbReference>
<gene>
    <name evidence="2" type="primary">ATP8</name>
</gene>
<keyword evidence="1" id="KW-1133">Transmembrane helix</keyword>
<reference evidence="2" key="2">
    <citation type="journal article" date="2018" name="PeerJ">
        <title>Actively transcribed and expressed atp8 gene in Mytilus edulis mussels.</title>
        <authorList>
            <person name="Lubosny M."/>
            <person name="Przylucka A."/>
            <person name="Smietanka B."/>
            <person name="Breton S."/>
            <person name="Burzynski A."/>
        </authorList>
    </citation>
    <scope>NUCLEOTIDE SEQUENCE</scope>
    <source>
        <strain evidence="2">149LE</strain>
    </source>
</reference>
<dbReference type="AlphaFoldDB" id="A0A6C0T836"/>
<name>A0A6C0T836_MYTTR</name>
<feature type="transmembrane region" description="Helical" evidence="1">
    <location>
        <begin position="12"/>
        <end position="30"/>
    </location>
</feature>
<evidence type="ECO:0000256" key="1">
    <source>
        <dbReference type="SAM" id="Phobius"/>
    </source>
</evidence>
<organism evidence="2">
    <name type="scientific">Mytilus trossulus</name>
    <name type="common">Blue mussel</name>
    <dbReference type="NCBI Taxonomy" id="6551"/>
    <lineage>
        <taxon>Eukaryota</taxon>
        <taxon>Metazoa</taxon>
        <taxon>Spiralia</taxon>
        <taxon>Lophotrochozoa</taxon>
        <taxon>Mollusca</taxon>
        <taxon>Bivalvia</taxon>
        <taxon>Autobranchia</taxon>
        <taxon>Pteriomorphia</taxon>
        <taxon>Mytilida</taxon>
        <taxon>Mytiloidea</taxon>
        <taxon>Mytilidae</taxon>
        <taxon>Mytilinae</taxon>
        <taxon>Mytilus</taxon>
    </lineage>
</organism>
<evidence type="ECO:0000313" key="2">
    <source>
        <dbReference type="EMBL" id="QIA98618.1"/>
    </source>
</evidence>